<evidence type="ECO:0000313" key="2">
    <source>
        <dbReference type="EMBL" id="CAF4601892.1"/>
    </source>
</evidence>
<name>A0A8S2Z566_9BILA</name>
<accession>A0A8S2Z566</accession>
<protein>
    <submittedName>
        <fullName evidence="2">Uncharacterized protein</fullName>
    </submittedName>
</protein>
<comment type="caution">
    <text evidence="2">The sequence shown here is derived from an EMBL/GenBank/DDBJ whole genome shotgun (WGS) entry which is preliminary data.</text>
</comment>
<dbReference type="AlphaFoldDB" id="A0A8S2Z566"/>
<gene>
    <name evidence="1" type="ORF">GIL414_LOCUS37259</name>
    <name evidence="2" type="ORF">GIL414_LOCUS38964</name>
</gene>
<evidence type="ECO:0000313" key="1">
    <source>
        <dbReference type="EMBL" id="CAF4561242.1"/>
    </source>
</evidence>
<proteinExistence type="predicted"/>
<organism evidence="2 3">
    <name type="scientific">Rotaria magnacalcarata</name>
    <dbReference type="NCBI Taxonomy" id="392030"/>
    <lineage>
        <taxon>Eukaryota</taxon>
        <taxon>Metazoa</taxon>
        <taxon>Spiralia</taxon>
        <taxon>Gnathifera</taxon>
        <taxon>Rotifera</taxon>
        <taxon>Eurotatoria</taxon>
        <taxon>Bdelloidea</taxon>
        <taxon>Philodinida</taxon>
        <taxon>Philodinidae</taxon>
        <taxon>Rotaria</taxon>
    </lineage>
</organism>
<sequence>MVQVNNRLWQLEKTFFQCRANPIISNWSPKKSIL</sequence>
<dbReference type="Proteomes" id="UP000681720">
    <property type="component" value="Unassembled WGS sequence"/>
</dbReference>
<feature type="non-terminal residue" evidence="2">
    <location>
        <position position="34"/>
    </location>
</feature>
<reference evidence="2" key="1">
    <citation type="submission" date="2021-02" db="EMBL/GenBank/DDBJ databases">
        <authorList>
            <person name="Nowell W R."/>
        </authorList>
    </citation>
    <scope>NUCLEOTIDE SEQUENCE</scope>
</reference>
<dbReference type="EMBL" id="CAJOBJ010095203">
    <property type="protein sequence ID" value="CAF4561242.1"/>
    <property type="molecule type" value="Genomic_DNA"/>
</dbReference>
<dbReference type="EMBL" id="CAJOBJ010104294">
    <property type="protein sequence ID" value="CAF4601892.1"/>
    <property type="molecule type" value="Genomic_DNA"/>
</dbReference>
<evidence type="ECO:0000313" key="3">
    <source>
        <dbReference type="Proteomes" id="UP000681720"/>
    </source>
</evidence>